<dbReference type="GO" id="GO:0008270">
    <property type="term" value="F:zinc ion binding"/>
    <property type="evidence" value="ECO:0007669"/>
    <property type="project" value="UniProtKB-KW"/>
</dbReference>
<protein>
    <submittedName>
        <fullName evidence="3">SWIM zinc finger</fullName>
    </submittedName>
</protein>
<dbReference type="RefSeq" id="WP_072722893.1">
    <property type="nucleotide sequence ID" value="NZ_FQXH01000005.1"/>
</dbReference>
<dbReference type="AlphaFoldDB" id="A0A1M5NJB6"/>
<keyword evidence="1" id="KW-0863">Zinc-finger</keyword>
<accession>A0A1M5NJB6</accession>
<dbReference type="InterPro" id="IPR007527">
    <property type="entry name" value="Znf_SWIM"/>
</dbReference>
<keyword evidence="1" id="KW-0479">Metal-binding</keyword>
<evidence type="ECO:0000313" key="3">
    <source>
        <dbReference type="EMBL" id="SHG89602.1"/>
    </source>
</evidence>
<dbReference type="PROSITE" id="PS50966">
    <property type="entry name" value="ZF_SWIM"/>
    <property type="match status" value="1"/>
</dbReference>
<keyword evidence="4" id="KW-1185">Reference proteome</keyword>
<dbReference type="OrthoDB" id="1864112at2"/>
<evidence type="ECO:0000256" key="1">
    <source>
        <dbReference type="PROSITE-ProRule" id="PRU00325"/>
    </source>
</evidence>
<evidence type="ECO:0000313" key="4">
    <source>
        <dbReference type="Proteomes" id="UP000242520"/>
    </source>
</evidence>
<keyword evidence="1" id="KW-0862">Zinc</keyword>
<dbReference type="STRING" id="1123350.SAMN02744040_00072"/>
<dbReference type="EMBL" id="FQXH01000005">
    <property type="protein sequence ID" value="SHG89602.1"/>
    <property type="molecule type" value="Genomic_DNA"/>
</dbReference>
<dbReference type="Pfam" id="PF04434">
    <property type="entry name" value="SWIM"/>
    <property type="match status" value="1"/>
</dbReference>
<sequence>MNFGNWDNSIHENHDQIKRIATMQKIKPQNVSVNSKEKTAKIIGSSGIYNVTLNSCTCYDFETRQLPCKHIYRLAFELGFLDDLPKINRKASKAFKDNIQNEIERYKEYYLNGAISIEKFNKIVNALQSK</sequence>
<proteinExistence type="predicted"/>
<feature type="domain" description="SWIM-type" evidence="2">
    <location>
        <begin position="49"/>
        <end position="79"/>
    </location>
</feature>
<evidence type="ECO:0000259" key="2">
    <source>
        <dbReference type="PROSITE" id="PS50966"/>
    </source>
</evidence>
<name>A0A1M5NJB6_9FIRM</name>
<gene>
    <name evidence="3" type="ORF">SAMN02744040_00072</name>
</gene>
<dbReference type="Proteomes" id="UP000242520">
    <property type="component" value="Unassembled WGS sequence"/>
</dbReference>
<organism evidence="3 4">
    <name type="scientific">Tepidibacter thalassicus DSM 15285</name>
    <dbReference type="NCBI Taxonomy" id="1123350"/>
    <lineage>
        <taxon>Bacteria</taxon>
        <taxon>Bacillati</taxon>
        <taxon>Bacillota</taxon>
        <taxon>Clostridia</taxon>
        <taxon>Peptostreptococcales</taxon>
        <taxon>Peptostreptococcaceae</taxon>
        <taxon>Tepidibacter</taxon>
    </lineage>
</organism>
<reference evidence="4" key="1">
    <citation type="submission" date="2016-11" db="EMBL/GenBank/DDBJ databases">
        <authorList>
            <person name="Varghese N."/>
            <person name="Submissions S."/>
        </authorList>
    </citation>
    <scope>NUCLEOTIDE SEQUENCE [LARGE SCALE GENOMIC DNA]</scope>
    <source>
        <strain evidence="4">DSM 15285</strain>
    </source>
</reference>